<evidence type="ECO:0000259" key="4">
    <source>
        <dbReference type="PROSITE" id="PS50949"/>
    </source>
</evidence>
<dbReference type="Pfam" id="PF00392">
    <property type="entry name" value="GntR"/>
    <property type="match status" value="1"/>
</dbReference>
<dbReference type="SMART" id="SM00345">
    <property type="entry name" value="HTH_GNTR"/>
    <property type="match status" value="1"/>
</dbReference>
<dbReference type="PROSITE" id="PS50949">
    <property type="entry name" value="HTH_GNTR"/>
    <property type="match status" value="1"/>
</dbReference>
<dbReference type="Proteomes" id="UP000603904">
    <property type="component" value="Unassembled WGS sequence"/>
</dbReference>
<evidence type="ECO:0000256" key="3">
    <source>
        <dbReference type="ARBA" id="ARBA00023163"/>
    </source>
</evidence>
<evidence type="ECO:0000256" key="2">
    <source>
        <dbReference type="ARBA" id="ARBA00023125"/>
    </source>
</evidence>
<dbReference type="InterPro" id="IPR011711">
    <property type="entry name" value="GntR_C"/>
</dbReference>
<dbReference type="InterPro" id="IPR036388">
    <property type="entry name" value="WH-like_DNA-bd_sf"/>
</dbReference>
<keyword evidence="1" id="KW-0805">Transcription regulation</keyword>
<comment type="caution">
    <text evidence="5">The sequence shown here is derived from an EMBL/GenBank/DDBJ whole genome shotgun (WGS) entry which is preliminary data.</text>
</comment>
<dbReference type="PRINTS" id="PR00035">
    <property type="entry name" value="HTHGNTR"/>
</dbReference>
<name>A0ABQ4FQN2_9ACTN</name>
<dbReference type="InterPro" id="IPR036390">
    <property type="entry name" value="WH_DNA-bd_sf"/>
</dbReference>
<proteinExistence type="predicted"/>
<reference evidence="5 6" key="1">
    <citation type="submission" date="2021-01" db="EMBL/GenBank/DDBJ databases">
        <title>Whole genome shotgun sequence of Microbispora corallina NBRC 16416.</title>
        <authorList>
            <person name="Komaki H."/>
            <person name="Tamura T."/>
        </authorList>
    </citation>
    <scope>NUCLEOTIDE SEQUENCE [LARGE SCALE GENOMIC DNA]</scope>
    <source>
        <strain evidence="5 6">NBRC 16416</strain>
    </source>
</reference>
<dbReference type="InterPro" id="IPR008920">
    <property type="entry name" value="TF_FadR/GntR_C"/>
</dbReference>
<sequence length="283" mass="30235">MFLVKGPPGITVLTFLPAPERDPDEPTTAGAPVNMARLAVFSPVDSTARVDAVVRRLADAIAVGLLADGEQLPSEAELAGRLGVSTVTLREALMALRQRGMVETRRGRGGGSFVRVPPELDPGIRLRTLAADEIRDFGDHYAAIAGSAARLAARRALPGDVAPLRRSLDEMAAAAAALGDGCEPAPEAYALLRRLDGRFHIEVAAASQSARLTREEIRLQADIGPLLWLPRRSLSGHDEMAAQHRAIAGAIEDGDGDRARAVAERHVLDATEHLIELRLLLQE</sequence>
<dbReference type="EMBL" id="BOOC01000001">
    <property type="protein sequence ID" value="GIH37119.1"/>
    <property type="molecule type" value="Genomic_DNA"/>
</dbReference>
<dbReference type="Pfam" id="PF07729">
    <property type="entry name" value="FCD"/>
    <property type="match status" value="1"/>
</dbReference>
<dbReference type="PANTHER" id="PTHR43537">
    <property type="entry name" value="TRANSCRIPTIONAL REGULATOR, GNTR FAMILY"/>
    <property type="match status" value="1"/>
</dbReference>
<evidence type="ECO:0000313" key="6">
    <source>
        <dbReference type="Proteomes" id="UP000603904"/>
    </source>
</evidence>
<dbReference type="InterPro" id="IPR000524">
    <property type="entry name" value="Tscrpt_reg_HTH_GntR"/>
</dbReference>
<dbReference type="CDD" id="cd07377">
    <property type="entry name" value="WHTH_GntR"/>
    <property type="match status" value="1"/>
</dbReference>
<gene>
    <name evidence="5" type="primary">pdhR_1</name>
    <name evidence="5" type="ORF">Mco01_01190</name>
</gene>
<dbReference type="SUPFAM" id="SSF46785">
    <property type="entry name" value="Winged helix' DNA-binding domain"/>
    <property type="match status" value="1"/>
</dbReference>
<accession>A0ABQ4FQN2</accession>
<keyword evidence="6" id="KW-1185">Reference proteome</keyword>
<evidence type="ECO:0000313" key="5">
    <source>
        <dbReference type="EMBL" id="GIH37119.1"/>
    </source>
</evidence>
<dbReference type="PANTHER" id="PTHR43537:SF24">
    <property type="entry name" value="GLUCONATE OPERON TRANSCRIPTIONAL REPRESSOR"/>
    <property type="match status" value="1"/>
</dbReference>
<evidence type="ECO:0000256" key="1">
    <source>
        <dbReference type="ARBA" id="ARBA00023015"/>
    </source>
</evidence>
<dbReference type="SUPFAM" id="SSF48008">
    <property type="entry name" value="GntR ligand-binding domain-like"/>
    <property type="match status" value="1"/>
</dbReference>
<keyword evidence="2" id="KW-0238">DNA-binding</keyword>
<keyword evidence="3" id="KW-0804">Transcription</keyword>
<feature type="domain" description="HTH gntR-type" evidence="4">
    <location>
        <begin position="47"/>
        <end position="117"/>
    </location>
</feature>
<dbReference type="Gene3D" id="1.10.10.10">
    <property type="entry name" value="Winged helix-like DNA-binding domain superfamily/Winged helix DNA-binding domain"/>
    <property type="match status" value="1"/>
</dbReference>
<protein>
    <submittedName>
        <fullName evidence="5">GntR family transcriptional regulator</fullName>
    </submittedName>
</protein>
<dbReference type="Gene3D" id="1.20.120.530">
    <property type="entry name" value="GntR ligand-binding domain-like"/>
    <property type="match status" value="1"/>
</dbReference>
<organism evidence="5 6">
    <name type="scientific">Microbispora corallina</name>
    <dbReference type="NCBI Taxonomy" id="83302"/>
    <lineage>
        <taxon>Bacteria</taxon>
        <taxon>Bacillati</taxon>
        <taxon>Actinomycetota</taxon>
        <taxon>Actinomycetes</taxon>
        <taxon>Streptosporangiales</taxon>
        <taxon>Streptosporangiaceae</taxon>
        <taxon>Microbispora</taxon>
    </lineage>
</organism>
<dbReference type="SMART" id="SM00895">
    <property type="entry name" value="FCD"/>
    <property type="match status" value="1"/>
</dbReference>